<dbReference type="GO" id="GO:0006302">
    <property type="term" value="P:double-strand break repair"/>
    <property type="evidence" value="ECO:0007669"/>
    <property type="project" value="InterPro"/>
</dbReference>
<comment type="subunit">
    <text evidence="2">Heterodimer of SbcC and SbcD.</text>
</comment>
<dbReference type="InterPro" id="IPR027417">
    <property type="entry name" value="P-loop_NTPase"/>
</dbReference>
<dbReference type="AlphaFoldDB" id="A0A4R6BAX6"/>
<dbReference type="Gene3D" id="3.40.50.300">
    <property type="entry name" value="P-loop containing nucleotide triphosphate hydrolases"/>
    <property type="match status" value="2"/>
</dbReference>
<gene>
    <name evidence="6" type="ORF">ERX27_10125</name>
</gene>
<organism evidence="6 7">
    <name type="scientific">Macrococcus brunensis</name>
    <dbReference type="NCBI Taxonomy" id="198483"/>
    <lineage>
        <taxon>Bacteria</taxon>
        <taxon>Bacillati</taxon>
        <taxon>Bacillota</taxon>
        <taxon>Bacilli</taxon>
        <taxon>Bacillales</taxon>
        <taxon>Staphylococcaceae</taxon>
        <taxon>Macrococcus</taxon>
    </lineage>
</organism>
<dbReference type="PANTHER" id="PTHR32114">
    <property type="entry name" value="ABC TRANSPORTER ABCH.3"/>
    <property type="match status" value="1"/>
</dbReference>
<dbReference type="OrthoDB" id="9795626at2"/>
<evidence type="ECO:0000256" key="3">
    <source>
        <dbReference type="ARBA" id="ARBA00013368"/>
    </source>
</evidence>
<evidence type="ECO:0000256" key="4">
    <source>
        <dbReference type="SAM" id="Coils"/>
    </source>
</evidence>
<reference evidence="6 7" key="1">
    <citation type="submission" date="2019-01" db="EMBL/GenBank/DDBJ databases">
        <title>Draft genome sequences of the type strains of six Macrococcus species.</title>
        <authorList>
            <person name="Mazhar S."/>
            <person name="Altermann E."/>
            <person name="Hill C."/>
            <person name="Mcauliffe O."/>
        </authorList>
    </citation>
    <scope>NUCLEOTIDE SEQUENCE [LARGE SCALE GENOMIC DNA]</scope>
    <source>
        <strain evidence="6 7">CCM4811</strain>
    </source>
</reference>
<dbReference type="Pfam" id="PF13558">
    <property type="entry name" value="SbcC_Walker_B"/>
    <property type="match status" value="1"/>
</dbReference>
<sequence length="966" mass="112472">MMKPIKLELKNFGPFINETIHFDELKKEQLFLISGRTGSGKTILFDAMTYALYGEASTKDRDKNALRSQFADENEVSSVTFTFTINNATYIAERQLPYKKPGNKNMTDTKFQLHEITDDKKLLAAKPAEGKQAVQNIMKVDANQFRQILILPQGEFKRFLVSSSKEKQPVLRTLFGTDRFKSLEDKLMTETKALEASVHSMEERLYLLLEQVKTEKRFDGTISQQFASYMDEVKRQQHALEDVQVRLSRKLEELSLERQSLEQAIQVNDWQRQIKEAEARQAELIESDAAIQNAKDEVSQLLVLDYLKEKKEALDNLKDKRTVWQNDFNTLKDKQKHEDHQLSILKESMTALDQEYDSIEEKKHFRDNHRHYIVEEEWHRLEEKITESINELQAHRQKLEQLEPVDTGKLLNELNEIMTEREQLSQQLQVKQITITQLENERRDSDKQNEQVNIRSTYEEELQELNQKKTEPLLDAVVKLRQHLHTGDHCPVCMQQISVVPDIPDRETLEEHQKIEHRKIKLESLIEQLQHYQIRDTTEVVKQLKTLNVELSELTAKKERSDSHYASLSERYQKELNNQSIYQSQQQLYENQQRDLQMSEQLYEQFKKRTGYQTYQQFEEAWQQCHQSIQDHEENVNDLKSQILDKERLLSKLESELSHLTVLLSDSEAEYESLALKLQSDLTKNKLTEDSIEQNVDISRLETLQQKIEDYQTAVQEVQFKLDTLNQNMAGRTSTDIQPIEESIKNLENAVNMLEAEKHTLLIRVGDNEELLKQIDALLTEYEAKIAKQKEALELSRLINGKNPLNLTLENYVLTYYLEQTLILSNLRLNDMTHHRYQFRRKKEKSLGYSGLDIEIFDLYSNQVRDISTLSGGETFLASLALALGLSDYVTQLSGGISLESVFIDEGFGTLDNETLETAIESLIELERSGKMVGLISHVEMLKSRIPAILHVESTGYLSSTRFSIK</sequence>
<dbReference type="SUPFAM" id="SSF52540">
    <property type="entry name" value="P-loop containing nucleoside triphosphate hydrolases"/>
    <property type="match status" value="1"/>
</dbReference>
<feature type="coiled-coil region" evidence="4">
    <location>
        <begin position="701"/>
        <end position="792"/>
    </location>
</feature>
<keyword evidence="4" id="KW-0175">Coiled coil</keyword>
<comment type="similarity">
    <text evidence="1">Belongs to the SMC family. SbcC subfamily.</text>
</comment>
<keyword evidence="7" id="KW-1185">Reference proteome</keyword>
<dbReference type="EMBL" id="SCWA01000023">
    <property type="protein sequence ID" value="TDL94112.1"/>
    <property type="molecule type" value="Genomic_DNA"/>
</dbReference>
<evidence type="ECO:0000313" key="7">
    <source>
        <dbReference type="Proteomes" id="UP000295310"/>
    </source>
</evidence>
<name>A0A4R6BAX6_9STAP</name>
<dbReference type="InterPro" id="IPR038729">
    <property type="entry name" value="Rad50/SbcC_AAA"/>
</dbReference>
<evidence type="ECO:0000259" key="5">
    <source>
        <dbReference type="Pfam" id="PF13476"/>
    </source>
</evidence>
<feature type="coiled-coil region" evidence="4">
    <location>
        <begin position="582"/>
        <end position="670"/>
    </location>
</feature>
<evidence type="ECO:0000313" key="6">
    <source>
        <dbReference type="EMBL" id="TDL94112.1"/>
    </source>
</evidence>
<feature type="coiled-coil region" evidence="4">
    <location>
        <begin position="244"/>
        <end position="468"/>
    </location>
</feature>
<dbReference type="GO" id="GO:0016887">
    <property type="term" value="F:ATP hydrolysis activity"/>
    <property type="evidence" value="ECO:0007669"/>
    <property type="project" value="InterPro"/>
</dbReference>
<accession>A0A4R6BAX6</accession>
<dbReference type="PANTHER" id="PTHR32114:SF2">
    <property type="entry name" value="ABC TRANSPORTER ABCH.3"/>
    <property type="match status" value="1"/>
</dbReference>
<protein>
    <recommendedName>
        <fullName evidence="3">Nuclease SbcCD subunit C</fullName>
    </recommendedName>
</protein>
<feature type="domain" description="Rad50/SbcC-type AAA" evidence="5">
    <location>
        <begin position="6"/>
        <end position="278"/>
    </location>
</feature>
<proteinExistence type="inferred from homology"/>
<dbReference type="Pfam" id="PF13476">
    <property type="entry name" value="AAA_23"/>
    <property type="match status" value="1"/>
</dbReference>
<dbReference type="Proteomes" id="UP000295310">
    <property type="component" value="Unassembled WGS sequence"/>
</dbReference>
<evidence type="ECO:0000256" key="1">
    <source>
        <dbReference type="ARBA" id="ARBA00006930"/>
    </source>
</evidence>
<evidence type="ECO:0000256" key="2">
    <source>
        <dbReference type="ARBA" id="ARBA00011322"/>
    </source>
</evidence>
<comment type="caution">
    <text evidence="6">The sequence shown here is derived from an EMBL/GenBank/DDBJ whole genome shotgun (WGS) entry which is preliminary data.</text>
</comment>